<dbReference type="Proteomes" id="UP000254794">
    <property type="component" value="Unassembled WGS sequence"/>
</dbReference>
<organism evidence="1 2">
    <name type="scientific">Legionella busanensis</name>
    <dbReference type="NCBI Taxonomy" id="190655"/>
    <lineage>
        <taxon>Bacteria</taxon>
        <taxon>Pseudomonadati</taxon>
        <taxon>Pseudomonadota</taxon>
        <taxon>Gammaproteobacteria</taxon>
        <taxon>Legionellales</taxon>
        <taxon>Legionellaceae</taxon>
        <taxon>Legionella</taxon>
    </lineage>
</organism>
<dbReference type="RefSeq" id="WP_115332379.1">
    <property type="nucleotide sequence ID" value="NZ_CAAAHP010000003.1"/>
</dbReference>
<accession>A0A378JNM0</accession>
<keyword evidence="2" id="KW-1185">Reference proteome</keyword>
<reference evidence="1 2" key="1">
    <citation type="submission" date="2018-06" db="EMBL/GenBank/DDBJ databases">
        <authorList>
            <consortium name="Pathogen Informatics"/>
            <person name="Doyle S."/>
        </authorList>
    </citation>
    <scope>NUCLEOTIDE SEQUENCE [LARGE SCALE GENOMIC DNA]</scope>
    <source>
        <strain evidence="1 2">NCTC13316</strain>
    </source>
</reference>
<evidence type="ECO:0000313" key="1">
    <source>
        <dbReference type="EMBL" id="STX52854.1"/>
    </source>
</evidence>
<dbReference type="OrthoDB" id="10012004at2"/>
<name>A0A378JNM0_9GAMM</name>
<dbReference type="AlphaFoldDB" id="A0A378JNM0"/>
<gene>
    <name evidence="1" type="ORF">NCTC13316_02980</name>
</gene>
<protein>
    <submittedName>
        <fullName evidence="1">Uncharacterized protein</fullName>
    </submittedName>
</protein>
<dbReference type="EMBL" id="UGOD01000001">
    <property type="protein sequence ID" value="STX52854.1"/>
    <property type="molecule type" value="Genomic_DNA"/>
</dbReference>
<evidence type="ECO:0000313" key="2">
    <source>
        <dbReference type="Proteomes" id="UP000254794"/>
    </source>
</evidence>
<proteinExistence type="predicted"/>
<sequence length="576" mass="66592">MKFKNQDFILNRLARFLEFDKPDSPMFSVSKNNINSSSKDIFIDTELRAQLKSQLETKGFCHGLTVLHALMEKEGKLTWWEACLKEIINWDGQENSLDSDINLPDQVESTTRRALFHRVLNYVVIAHVLSGHHFDNFMVGNTRNFNQTKVFAKDYLPLSFATDMQFGPRQFVIGDFKCETWEQVLNEKLLDTSIVLAHTASHTFRIGITKDKPVQWFVYDPNYNHNTGDKPIHKLFQTKQAMINEILRISEGSLGLSFTPLQNNRLEIVEPTLEAENITSNVIQIMTKYAPDKLLMLNDVEKLVMLIENLPKPTFAFLYLYLPQLHHTMLEVIKKNHAIKCKFFDFLFAREEGLGSTYLESLATCLLLKEICLQANDEFKKKLIDLFNNINFSLFIKQTNSDNLLSMFNAILSPLTNKDEDNFILPDLLSLVNKTNEQGISIWQELNAKTSHLCLQIIRLCVNHIQTLDIEAVYTIALTLSLKEKGDFKELCRERHWWRANEFGETRSWQMLMLACQERLKDPTVVKGKDWENYDRLVNLKVSRPGLSGFFSKSVVLPTTNNINDVSLSYNEPSKK</sequence>